<keyword evidence="8 15" id="KW-0812">Transmembrane</keyword>
<evidence type="ECO:0000256" key="4">
    <source>
        <dbReference type="ARBA" id="ARBA00022475"/>
    </source>
</evidence>
<dbReference type="InterPro" id="IPR000014">
    <property type="entry name" value="PAS"/>
</dbReference>
<evidence type="ECO:0000256" key="11">
    <source>
        <dbReference type="ARBA" id="ARBA00022840"/>
    </source>
</evidence>
<dbReference type="InterPro" id="IPR004358">
    <property type="entry name" value="Sig_transdc_His_kin-like_C"/>
</dbReference>
<evidence type="ECO:0000256" key="14">
    <source>
        <dbReference type="SAM" id="Coils"/>
    </source>
</evidence>
<keyword evidence="6" id="KW-0597">Phosphoprotein</keyword>
<evidence type="ECO:0000256" key="5">
    <source>
        <dbReference type="ARBA" id="ARBA00022519"/>
    </source>
</evidence>
<keyword evidence="5" id="KW-0997">Cell inner membrane</keyword>
<feature type="domain" description="PAS" evidence="17">
    <location>
        <begin position="359"/>
        <end position="429"/>
    </location>
</feature>
<evidence type="ECO:0000256" key="1">
    <source>
        <dbReference type="ARBA" id="ARBA00000085"/>
    </source>
</evidence>
<dbReference type="PROSITE" id="PS50112">
    <property type="entry name" value="PAS"/>
    <property type="match status" value="2"/>
</dbReference>
<dbReference type="InterPro" id="IPR000700">
    <property type="entry name" value="PAS-assoc_C"/>
</dbReference>
<evidence type="ECO:0000256" key="8">
    <source>
        <dbReference type="ARBA" id="ARBA00022692"/>
    </source>
</evidence>
<dbReference type="InterPro" id="IPR003661">
    <property type="entry name" value="HisK_dim/P_dom"/>
</dbReference>
<feature type="coiled-coil region" evidence="14">
    <location>
        <begin position="628"/>
        <end position="655"/>
    </location>
</feature>
<dbReference type="Gene3D" id="3.30.565.10">
    <property type="entry name" value="Histidine kinase-like ATPase, C-terminal domain"/>
    <property type="match status" value="1"/>
</dbReference>
<evidence type="ECO:0000313" key="21">
    <source>
        <dbReference type="Proteomes" id="UP000199053"/>
    </source>
</evidence>
<dbReference type="Pfam" id="PF09308">
    <property type="entry name" value="LuxQ-periplasm"/>
    <property type="match status" value="1"/>
</dbReference>
<protein>
    <recommendedName>
        <fullName evidence="3">histidine kinase</fullName>
        <ecNumber evidence="3">2.7.13.3</ecNumber>
    </recommendedName>
</protein>
<dbReference type="SUPFAM" id="SSF103190">
    <property type="entry name" value="Sensory domain-like"/>
    <property type="match status" value="1"/>
</dbReference>
<dbReference type="Pfam" id="PF08448">
    <property type="entry name" value="PAS_4"/>
    <property type="match status" value="2"/>
</dbReference>
<dbReference type="PRINTS" id="PR00344">
    <property type="entry name" value="BCTRLSENSOR"/>
</dbReference>
<evidence type="ECO:0000256" key="7">
    <source>
        <dbReference type="ARBA" id="ARBA00022679"/>
    </source>
</evidence>
<dbReference type="RefSeq" id="WP_092162818.1">
    <property type="nucleotide sequence ID" value="NZ_FNGA01000005.1"/>
</dbReference>
<keyword evidence="14" id="KW-0175">Coiled coil</keyword>
<dbReference type="SMART" id="SM00387">
    <property type="entry name" value="HATPase_c"/>
    <property type="match status" value="1"/>
</dbReference>
<dbReference type="PROSITE" id="PS50113">
    <property type="entry name" value="PAC"/>
    <property type="match status" value="1"/>
</dbReference>
<gene>
    <name evidence="20" type="ORF">SAMN05660337_3159</name>
</gene>
<dbReference type="AlphaFoldDB" id="A0A1G9KP77"/>
<feature type="domain" description="Histidine kinase" evidence="16">
    <location>
        <begin position="664"/>
        <end position="895"/>
    </location>
</feature>
<dbReference type="CDD" id="cd00082">
    <property type="entry name" value="HisKA"/>
    <property type="match status" value="1"/>
</dbReference>
<dbReference type="CDD" id="cd00075">
    <property type="entry name" value="HATPase"/>
    <property type="match status" value="1"/>
</dbReference>
<name>A0A1G9KP77_9BACT</name>
<sequence length="904" mass="100711">MINLNKFRKKSPLGLTSQIIIPMIGLLIIMGIFIFSWSFYVSKRTLENELALDIEKTESIVELSLDNTLGDIKDDLIELSLSLDFKGALVTGDSDFIEQKLYNFLSSKQGYLLDILEVFKGGERWVNAGIVEIPVIQLKTKHKNALTTLPTWGHLSFRARDNIKTILVCAVPVTNDQTGEVVGMLYGGIDLNSNVSFLDNLKIASSAIDAVLISKKRLLISTSNPSGETISELISWGHNALPGNFIVKDDLIFSTIQLLSNQSESPLLFSFSRINSSFQSLKLGFMKSSGMMLSLAILLSFSTAWIMQKRILTALKKLTDYADSVAKGTSDASFIKGQVKEFNQLGETLEAMVENIHEKSTYISKLFSSAKAPIINCDLRGKIMDMNPAAEKLAKFSHKNFHGNALIEFFPPEYSQDVEQYLARAASGQNPPIVEIPILTKSGEKPFFAWTFSPVKMDPNGRANFILLQGQDITENKNAVKKALESEARLRQIIDLLPQEIFANDIHGKFLLVNENKAERLQKSTDNITGENLTEVIENHDDVTRILGDNERVVERNEKLSIEESYLDKDRNIHWLETTKVPYTSTATNTPAILTISMDITRIKEAESTLQHMNKELVERVSMRTIELENANTALVKSMDELRQTQNKLVETEKMASLGELVAGIAHEVNTPLGIGVTGTSYLKEITDNLQTQFSDNSLKKSDLEKYIATSSVALVNIVKNLDRSAKLISDFKQLAVDQSSEDLRNINLLDYIQGILISLKPKLKGHNHTLEVKCPEDIDITISPGSLMLVISNLITNSLTHAFPNNEQGLIKIEAEKSGNGILFKYSDDGLGMNNEQLLKIYDPFYTTKRSAGSTGLGMHLVYNLVTRALKGRIECESTLGEGASFNIWFPTDSSQEPEEQYL</sequence>
<evidence type="ECO:0000256" key="2">
    <source>
        <dbReference type="ARBA" id="ARBA00004429"/>
    </source>
</evidence>
<dbReference type="EMBL" id="FNGA01000005">
    <property type="protein sequence ID" value="SDL51287.1"/>
    <property type="molecule type" value="Genomic_DNA"/>
</dbReference>
<proteinExistence type="predicted"/>
<evidence type="ECO:0000256" key="9">
    <source>
        <dbReference type="ARBA" id="ARBA00022741"/>
    </source>
</evidence>
<evidence type="ECO:0000259" key="18">
    <source>
        <dbReference type="PROSITE" id="PS50113"/>
    </source>
</evidence>
<accession>A0A1G9KP77</accession>
<dbReference type="PANTHER" id="PTHR43065:SF47">
    <property type="match status" value="1"/>
</dbReference>
<dbReference type="SMART" id="SM00091">
    <property type="entry name" value="PAS"/>
    <property type="match status" value="2"/>
</dbReference>
<dbReference type="GO" id="GO:0000155">
    <property type="term" value="F:phosphorelay sensor kinase activity"/>
    <property type="evidence" value="ECO:0007669"/>
    <property type="project" value="InterPro"/>
</dbReference>
<keyword evidence="12 15" id="KW-1133">Transmembrane helix</keyword>
<keyword evidence="21" id="KW-1185">Reference proteome</keyword>
<reference evidence="21" key="1">
    <citation type="submission" date="2016-10" db="EMBL/GenBank/DDBJ databases">
        <authorList>
            <person name="Varghese N."/>
            <person name="Submissions S."/>
        </authorList>
    </citation>
    <scope>NUCLEOTIDE SEQUENCE [LARGE SCALE GENOMIC DNA]</scope>
    <source>
        <strain evidence="21">DSM 16995</strain>
    </source>
</reference>
<keyword evidence="13" id="KW-0902">Two-component regulatory system</keyword>
<dbReference type="InterPro" id="IPR005467">
    <property type="entry name" value="His_kinase_dom"/>
</dbReference>
<dbReference type="Gene3D" id="3.30.450.220">
    <property type="entry name" value="LuxQ periplasmic domain, N-terminal subdomain"/>
    <property type="match status" value="1"/>
</dbReference>
<keyword evidence="4" id="KW-1003">Cell membrane</keyword>
<dbReference type="Proteomes" id="UP000199053">
    <property type="component" value="Unassembled WGS sequence"/>
</dbReference>
<dbReference type="PROSITE" id="PS50109">
    <property type="entry name" value="HIS_KIN"/>
    <property type="match status" value="1"/>
</dbReference>
<dbReference type="InterPro" id="IPR043056">
    <property type="entry name" value="LuxQ-periplasm_N"/>
</dbReference>
<dbReference type="Gene3D" id="6.10.340.10">
    <property type="match status" value="1"/>
</dbReference>
<dbReference type="NCBIfam" id="TIGR00229">
    <property type="entry name" value="sensory_box"/>
    <property type="match status" value="2"/>
</dbReference>
<dbReference type="EC" id="2.7.13.3" evidence="3"/>
<dbReference type="CDD" id="cd00130">
    <property type="entry name" value="PAS"/>
    <property type="match status" value="2"/>
</dbReference>
<evidence type="ECO:0000256" key="12">
    <source>
        <dbReference type="ARBA" id="ARBA00022989"/>
    </source>
</evidence>
<evidence type="ECO:0000313" key="20">
    <source>
        <dbReference type="EMBL" id="SDL51287.1"/>
    </source>
</evidence>
<dbReference type="InterPro" id="IPR015387">
    <property type="entry name" value="LuxQ-periplasm_dom"/>
</dbReference>
<keyword evidence="9" id="KW-0547">Nucleotide-binding</keyword>
<dbReference type="OrthoDB" id="5483045at2"/>
<dbReference type="GO" id="GO:0005524">
    <property type="term" value="F:ATP binding"/>
    <property type="evidence" value="ECO:0007669"/>
    <property type="project" value="UniProtKB-KW"/>
</dbReference>
<dbReference type="InterPro" id="IPR036890">
    <property type="entry name" value="HATPase_C_sf"/>
</dbReference>
<keyword evidence="7" id="KW-0808">Transferase</keyword>
<evidence type="ECO:0000256" key="15">
    <source>
        <dbReference type="SAM" id="Phobius"/>
    </source>
</evidence>
<dbReference type="Pfam" id="PF02518">
    <property type="entry name" value="HATPase_c"/>
    <property type="match status" value="1"/>
</dbReference>
<evidence type="ECO:0000259" key="16">
    <source>
        <dbReference type="PROSITE" id="PS50109"/>
    </source>
</evidence>
<feature type="transmembrane region" description="Helical" evidence="15">
    <location>
        <begin position="20"/>
        <end position="40"/>
    </location>
</feature>
<dbReference type="InterPro" id="IPR003594">
    <property type="entry name" value="HATPase_dom"/>
</dbReference>
<dbReference type="GO" id="GO:0016791">
    <property type="term" value="F:phosphatase activity"/>
    <property type="evidence" value="ECO:0007669"/>
    <property type="project" value="InterPro"/>
</dbReference>
<dbReference type="Gene3D" id="1.10.287.130">
    <property type="match status" value="1"/>
</dbReference>
<dbReference type="Gene3D" id="3.30.450.20">
    <property type="entry name" value="PAS domain"/>
    <property type="match status" value="2"/>
</dbReference>
<dbReference type="InterPro" id="IPR013656">
    <property type="entry name" value="PAS_4"/>
</dbReference>
<dbReference type="SUPFAM" id="SSF55874">
    <property type="entry name" value="ATPase domain of HSP90 chaperone/DNA topoisomerase II/histidine kinase"/>
    <property type="match status" value="1"/>
</dbReference>
<feature type="domain" description="HAMP" evidence="19">
    <location>
        <begin position="309"/>
        <end position="361"/>
    </location>
</feature>
<dbReference type="InterPro" id="IPR035965">
    <property type="entry name" value="PAS-like_dom_sf"/>
</dbReference>
<dbReference type="SUPFAM" id="SSF55785">
    <property type="entry name" value="PYP-like sensor domain (PAS domain)"/>
    <property type="match status" value="2"/>
</dbReference>
<keyword evidence="11" id="KW-0067">ATP-binding</keyword>
<comment type="subcellular location">
    <subcellularLocation>
        <location evidence="2">Cell inner membrane</location>
        <topology evidence="2">Multi-pass membrane protein</topology>
    </subcellularLocation>
</comment>
<dbReference type="InterPro" id="IPR003660">
    <property type="entry name" value="HAMP_dom"/>
</dbReference>
<evidence type="ECO:0000256" key="6">
    <source>
        <dbReference type="ARBA" id="ARBA00022553"/>
    </source>
</evidence>
<dbReference type="GO" id="GO:0005886">
    <property type="term" value="C:plasma membrane"/>
    <property type="evidence" value="ECO:0007669"/>
    <property type="project" value="UniProtKB-SubCell"/>
</dbReference>
<evidence type="ECO:0000256" key="3">
    <source>
        <dbReference type="ARBA" id="ARBA00012438"/>
    </source>
</evidence>
<keyword evidence="15" id="KW-0472">Membrane</keyword>
<dbReference type="PANTHER" id="PTHR43065">
    <property type="entry name" value="SENSOR HISTIDINE KINASE"/>
    <property type="match status" value="1"/>
</dbReference>
<feature type="domain" description="PAC" evidence="18">
    <location>
        <begin position="560"/>
        <end position="612"/>
    </location>
</feature>
<feature type="domain" description="PAS" evidence="17">
    <location>
        <begin position="486"/>
        <end position="557"/>
    </location>
</feature>
<comment type="catalytic activity">
    <reaction evidence="1">
        <text>ATP + protein L-histidine = ADP + protein N-phospho-L-histidine.</text>
        <dbReference type="EC" id="2.7.13.3"/>
    </reaction>
</comment>
<evidence type="ECO:0000259" key="17">
    <source>
        <dbReference type="PROSITE" id="PS50112"/>
    </source>
</evidence>
<evidence type="ECO:0000256" key="13">
    <source>
        <dbReference type="ARBA" id="ARBA00023012"/>
    </source>
</evidence>
<evidence type="ECO:0000259" key="19">
    <source>
        <dbReference type="PROSITE" id="PS50885"/>
    </source>
</evidence>
<keyword evidence="10" id="KW-0418">Kinase</keyword>
<dbReference type="STRING" id="246191.SAMN05660337_3159"/>
<organism evidence="20 21">
    <name type="scientific">Maridesulfovibrio ferrireducens</name>
    <dbReference type="NCBI Taxonomy" id="246191"/>
    <lineage>
        <taxon>Bacteria</taxon>
        <taxon>Pseudomonadati</taxon>
        <taxon>Thermodesulfobacteriota</taxon>
        <taxon>Desulfovibrionia</taxon>
        <taxon>Desulfovibrionales</taxon>
        <taxon>Desulfovibrionaceae</taxon>
        <taxon>Maridesulfovibrio</taxon>
    </lineage>
</organism>
<dbReference type="PROSITE" id="PS50885">
    <property type="entry name" value="HAMP"/>
    <property type="match status" value="1"/>
</dbReference>
<evidence type="ECO:0000256" key="10">
    <source>
        <dbReference type="ARBA" id="ARBA00022777"/>
    </source>
</evidence>
<dbReference type="InterPro" id="IPR029151">
    <property type="entry name" value="Sensor-like_sf"/>
</dbReference>